<evidence type="ECO:0000313" key="2">
    <source>
        <dbReference type="Proteomes" id="UP000199477"/>
    </source>
</evidence>
<organism evidence="1 2">
    <name type="scientific">Dyella marensis</name>
    <dbReference type="NCBI Taxonomy" id="500610"/>
    <lineage>
        <taxon>Bacteria</taxon>
        <taxon>Pseudomonadati</taxon>
        <taxon>Pseudomonadota</taxon>
        <taxon>Gammaproteobacteria</taxon>
        <taxon>Lysobacterales</taxon>
        <taxon>Rhodanobacteraceae</taxon>
        <taxon>Dyella</taxon>
    </lineage>
</organism>
<dbReference type="PANTHER" id="PTHR35175">
    <property type="entry name" value="DUF1289 DOMAIN-CONTAINING PROTEIN"/>
    <property type="match status" value="1"/>
</dbReference>
<protein>
    <recommendedName>
        <fullName evidence="3">DUF1289 domain-containing protein</fullName>
    </recommendedName>
</protein>
<dbReference type="AlphaFoldDB" id="A0A1I2CN07"/>
<proteinExistence type="predicted"/>
<name>A0A1I2CN07_9GAMM</name>
<sequence>MPNDPAPVPAAPLSPCIGICRLDERGYCEGCLRTGEEIARWRNLSDAERLRYMREVLPAREQPR</sequence>
<evidence type="ECO:0000313" key="1">
    <source>
        <dbReference type="EMBL" id="SFE69110.1"/>
    </source>
</evidence>
<keyword evidence="2" id="KW-1185">Reference proteome</keyword>
<gene>
    <name evidence="1" type="ORF">SAMN02799615_01539</name>
</gene>
<accession>A0A1I2CN07</accession>
<dbReference type="Proteomes" id="UP000199477">
    <property type="component" value="Unassembled WGS sequence"/>
</dbReference>
<evidence type="ECO:0008006" key="3">
    <source>
        <dbReference type="Google" id="ProtNLM"/>
    </source>
</evidence>
<dbReference type="InterPro" id="IPR010710">
    <property type="entry name" value="DUF1289"/>
</dbReference>
<dbReference type="PANTHER" id="PTHR35175:SF2">
    <property type="entry name" value="DUF1289 DOMAIN-CONTAINING PROTEIN"/>
    <property type="match status" value="1"/>
</dbReference>
<dbReference type="Pfam" id="PF06945">
    <property type="entry name" value="DUF1289"/>
    <property type="match status" value="1"/>
</dbReference>
<reference evidence="2" key="1">
    <citation type="submission" date="2016-10" db="EMBL/GenBank/DDBJ databases">
        <authorList>
            <person name="Varghese N."/>
            <person name="Submissions S."/>
        </authorList>
    </citation>
    <scope>NUCLEOTIDE SEQUENCE [LARGE SCALE GENOMIC DNA]</scope>
    <source>
        <strain evidence="2">UNC178MFTsu3.1</strain>
    </source>
</reference>
<dbReference type="EMBL" id="FONH01000003">
    <property type="protein sequence ID" value="SFE69110.1"/>
    <property type="molecule type" value="Genomic_DNA"/>
</dbReference>
<dbReference type="STRING" id="500610.SAMN02799615_01539"/>